<sequence length="174" mass="18711">MSTPNATREERFPDSGETAAVVRPVRARTSVRRPRLRSRPIRWPWVVGGAAVIALLGVLVIMLQPPAKPKNAKTVEEVLSGSQIDRRNPEDSTNDSALAELARAMGLPQGAFTADESGRTVDTVATRQHLVDNLREATHGGEITAEEADAVLKAYDSGLVDAPVEAVILQSPDQ</sequence>
<dbReference type="RefSeq" id="WP_156831753.1">
    <property type="nucleotide sequence ID" value="NZ_ATVG01000001.1"/>
</dbReference>
<evidence type="ECO:0000256" key="1">
    <source>
        <dbReference type="SAM" id="Phobius"/>
    </source>
</evidence>
<keyword evidence="1" id="KW-1133">Transmembrane helix</keyword>
<reference evidence="2 3" key="1">
    <citation type="submission" date="2020-10" db="EMBL/GenBank/DDBJ databases">
        <title>Complete genome sequence of Corynebacterium massiliense DSM 45435, type strain of Corynebacterium massiliense.</title>
        <authorList>
            <person name="Busche T."/>
            <person name="Kalinowski J."/>
            <person name="Ruckert C."/>
        </authorList>
    </citation>
    <scope>NUCLEOTIDE SEQUENCE [LARGE SCALE GENOMIC DNA]</scope>
    <source>
        <strain evidence="2 3">DSM 45435</strain>
    </source>
</reference>
<keyword evidence="3" id="KW-1185">Reference proteome</keyword>
<organism evidence="2 3">
    <name type="scientific">Corynebacterium massiliense DSM 45435</name>
    <dbReference type="NCBI Taxonomy" id="1121364"/>
    <lineage>
        <taxon>Bacteria</taxon>
        <taxon>Bacillati</taxon>
        <taxon>Actinomycetota</taxon>
        <taxon>Actinomycetes</taxon>
        <taxon>Mycobacteriales</taxon>
        <taxon>Corynebacteriaceae</taxon>
        <taxon>Corynebacterium</taxon>
    </lineage>
</organism>
<keyword evidence="1" id="KW-0472">Membrane</keyword>
<protein>
    <submittedName>
        <fullName evidence="2">Uncharacterized protein</fullName>
    </submittedName>
</protein>
<accession>A0ABY7U8A4</accession>
<name>A0ABY7U8A4_9CORY</name>
<dbReference type="EMBL" id="CP063189">
    <property type="protein sequence ID" value="WCZ32896.1"/>
    <property type="molecule type" value="Genomic_DNA"/>
</dbReference>
<dbReference type="Proteomes" id="UP001220064">
    <property type="component" value="Chromosome"/>
</dbReference>
<gene>
    <name evidence="2" type="ORF">CMASS_07310</name>
</gene>
<proteinExistence type="predicted"/>
<evidence type="ECO:0000313" key="2">
    <source>
        <dbReference type="EMBL" id="WCZ32896.1"/>
    </source>
</evidence>
<feature type="transmembrane region" description="Helical" evidence="1">
    <location>
        <begin position="43"/>
        <end position="63"/>
    </location>
</feature>
<evidence type="ECO:0000313" key="3">
    <source>
        <dbReference type="Proteomes" id="UP001220064"/>
    </source>
</evidence>
<keyword evidence="1" id="KW-0812">Transmembrane</keyword>